<proteinExistence type="predicted"/>
<dbReference type="AlphaFoldDB" id="A0A7X0B305"/>
<dbReference type="Proteomes" id="UP000539175">
    <property type="component" value="Unassembled WGS sequence"/>
</dbReference>
<reference evidence="2 3" key="1">
    <citation type="submission" date="2020-08" db="EMBL/GenBank/DDBJ databases">
        <title>Genomic Encyclopedia of Type Strains, Phase IV (KMG-IV): sequencing the most valuable type-strain genomes for metagenomic binning, comparative biology and taxonomic classification.</title>
        <authorList>
            <person name="Goeker M."/>
        </authorList>
    </citation>
    <scope>NUCLEOTIDE SEQUENCE [LARGE SCALE GENOMIC DNA]</scope>
    <source>
        <strain evidence="2 3">DSM 22198</strain>
    </source>
</reference>
<comment type="caution">
    <text evidence="2">The sequence shown here is derived from an EMBL/GenBank/DDBJ whole genome shotgun (WGS) entry which is preliminary data.</text>
</comment>
<gene>
    <name evidence="2" type="ORF">FHS74_004679</name>
</gene>
<dbReference type="RefSeq" id="WP_184805977.1">
    <property type="nucleotide sequence ID" value="NZ_JACIIZ010000015.1"/>
</dbReference>
<keyword evidence="1" id="KW-0812">Transmembrane</keyword>
<organism evidence="2 3">
    <name type="scientific">Nitrospirillum iridis</name>
    <dbReference type="NCBI Taxonomy" id="765888"/>
    <lineage>
        <taxon>Bacteria</taxon>
        <taxon>Pseudomonadati</taxon>
        <taxon>Pseudomonadota</taxon>
        <taxon>Alphaproteobacteria</taxon>
        <taxon>Rhodospirillales</taxon>
        <taxon>Azospirillaceae</taxon>
        <taxon>Nitrospirillum</taxon>
    </lineage>
</organism>
<keyword evidence="1" id="KW-0472">Membrane</keyword>
<evidence type="ECO:0000313" key="2">
    <source>
        <dbReference type="EMBL" id="MBB6254096.1"/>
    </source>
</evidence>
<keyword evidence="3" id="KW-1185">Reference proteome</keyword>
<name>A0A7X0B305_9PROT</name>
<dbReference type="EMBL" id="JACIIZ010000015">
    <property type="protein sequence ID" value="MBB6254096.1"/>
    <property type="molecule type" value="Genomic_DNA"/>
</dbReference>
<feature type="transmembrane region" description="Helical" evidence="1">
    <location>
        <begin position="46"/>
        <end position="68"/>
    </location>
</feature>
<accession>A0A7X0B305</accession>
<protein>
    <submittedName>
        <fullName evidence="2">Uncharacterized protein</fullName>
    </submittedName>
</protein>
<evidence type="ECO:0000256" key="1">
    <source>
        <dbReference type="SAM" id="Phobius"/>
    </source>
</evidence>
<keyword evidence="1" id="KW-1133">Transmembrane helix</keyword>
<evidence type="ECO:0000313" key="3">
    <source>
        <dbReference type="Proteomes" id="UP000539175"/>
    </source>
</evidence>
<sequence length="73" mass="8353">MKALKAWWRRMYGVSYIENDPDSPVIFVGVEQAGPLRRARRLVASFWVKHWQWVIGTGIALIGLFHLVGGESK</sequence>